<dbReference type="Proteomes" id="UP000660262">
    <property type="component" value="Unassembled WGS sequence"/>
</dbReference>
<accession>A0A830I1S6</accession>
<dbReference type="AlphaFoldDB" id="A0A830I1S6"/>
<evidence type="ECO:0000313" key="1">
    <source>
        <dbReference type="EMBL" id="GHP11009.1"/>
    </source>
</evidence>
<evidence type="ECO:0000313" key="2">
    <source>
        <dbReference type="Proteomes" id="UP000660262"/>
    </source>
</evidence>
<dbReference type="InterPro" id="IPR009003">
    <property type="entry name" value="Peptidase_S1_PA"/>
</dbReference>
<reference evidence="1" key="1">
    <citation type="submission" date="2020-10" db="EMBL/GenBank/DDBJ databases">
        <title>Unveiling of a novel bifunctional photoreceptor, Dualchrome1, isolated from a cosmopolitan green alga.</title>
        <authorList>
            <person name="Suzuki S."/>
            <person name="Kawachi M."/>
        </authorList>
    </citation>
    <scope>NUCLEOTIDE SEQUENCE</scope>
    <source>
        <strain evidence="1">NIES 2893</strain>
    </source>
</reference>
<evidence type="ECO:0008006" key="3">
    <source>
        <dbReference type="Google" id="ProtNLM"/>
    </source>
</evidence>
<dbReference type="Gene3D" id="2.40.10.10">
    <property type="entry name" value="Trypsin-like serine proteases"/>
    <property type="match status" value="2"/>
</dbReference>
<keyword evidence="2" id="KW-1185">Reference proteome</keyword>
<dbReference type="EMBL" id="BNJQ01000032">
    <property type="protein sequence ID" value="GHP11009.1"/>
    <property type="molecule type" value="Genomic_DNA"/>
</dbReference>
<protein>
    <recommendedName>
        <fullName evidence="3">Serine protease</fullName>
    </recommendedName>
</protein>
<name>A0A830I1S6_9CHLO</name>
<proteinExistence type="predicted"/>
<dbReference type="Pfam" id="PF13365">
    <property type="entry name" value="Trypsin_2"/>
    <property type="match status" value="1"/>
</dbReference>
<comment type="caution">
    <text evidence="1">The sequence shown here is derived from an EMBL/GenBank/DDBJ whole genome shotgun (WGS) entry which is preliminary data.</text>
</comment>
<dbReference type="SUPFAM" id="SSF50494">
    <property type="entry name" value="Trypsin-like serine proteases"/>
    <property type="match status" value="1"/>
</dbReference>
<dbReference type="InterPro" id="IPR043504">
    <property type="entry name" value="Peptidase_S1_PA_chymotrypsin"/>
</dbReference>
<gene>
    <name evidence="1" type="ORF">PPROV_000973900</name>
</gene>
<sequence>MAHPTSTCLARRGTRCSPRIRAAGGEAKSIMHNLAIATANLFPPNALPLTTARRGSGVLIRAHLSEQRDRFAIATAAHVAEFAGTKNKLEVRFGDGTTALTEVCTAHVEHDAAVLRFLDWEPSDELADAAFEVNPTLVVAPDEEMVAAGEVTATFQFDDRDEVDEGVATHVLHTARTENGASGGPLVRLRDGALVGVNSVGDREDHLAVSVSVIAALLAGVDFDGDPRWQPEGIGTVNRRAEQRGDAVLALVYGDD</sequence>
<organism evidence="1 2">
    <name type="scientific">Pycnococcus provasolii</name>
    <dbReference type="NCBI Taxonomy" id="41880"/>
    <lineage>
        <taxon>Eukaryota</taxon>
        <taxon>Viridiplantae</taxon>
        <taxon>Chlorophyta</taxon>
        <taxon>Pseudoscourfieldiophyceae</taxon>
        <taxon>Pseudoscourfieldiales</taxon>
        <taxon>Pycnococcaceae</taxon>
        <taxon>Pycnococcus</taxon>
    </lineage>
</organism>